<dbReference type="AlphaFoldDB" id="A0A8H4K9V0"/>
<keyword evidence="5 8" id="KW-0863">Zinc-finger</keyword>
<keyword evidence="7" id="KW-0862">Zinc</keyword>
<keyword evidence="13" id="KW-1185">Reference proteome</keyword>
<dbReference type="InterPro" id="IPR023321">
    <property type="entry name" value="PINIT"/>
</dbReference>
<dbReference type="PANTHER" id="PTHR10782">
    <property type="entry name" value="ZINC FINGER MIZ DOMAIN-CONTAINING PROTEIN"/>
    <property type="match status" value="1"/>
</dbReference>
<evidence type="ECO:0000313" key="12">
    <source>
        <dbReference type="EMBL" id="KAF4446046.1"/>
    </source>
</evidence>
<dbReference type="GO" id="GO:0008270">
    <property type="term" value="F:zinc ion binding"/>
    <property type="evidence" value="ECO:0007669"/>
    <property type="project" value="UniProtKB-KW"/>
</dbReference>
<dbReference type="EMBL" id="JAADJG010000481">
    <property type="protein sequence ID" value="KAF4446046.1"/>
    <property type="molecule type" value="Genomic_DNA"/>
</dbReference>
<evidence type="ECO:0000256" key="4">
    <source>
        <dbReference type="ARBA" id="ARBA00022723"/>
    </source>
</evidence>
<sequence length="468" mass="50978">MPALPLVIQEAVNTNDLVRLQQIRQSVHNTISNSQTGSSPSRITLSHSHGHGHSTPYGLPNMSFPNAHDNLTNGQRSGTGFGGSQAATLTFKSSPFYQIEAHAGEIKICEVMSQHRNTITYPIRLEDYPALQKCVNDSSYRVMVFCAGDCLGTQDVAFPHQSELKVNGGEIKANLRGLKNKPGSTRPVDITKTLRLRPKYTNNKFYLVISVCKITSVEELANRIANGKKISIDSVKQELNAKAQDPDVVATSQVLSLKCPLSYMRLSLPCRGTTCTHLQCFDATSYLQLQEQGPQWQCPICNKSATFDQLVVDGYVKDILTRTPKSQETVTIEPNGEWHLKSSDDSSQSQTNGNSSYGNSYGDDDDDDLVISEVNAIAHRRMETPKLVTPTTSTPVTAGRDRSSVGPRGIASTSAKRPMAAIIDLTLSDDDDDPPPPPKRQNTSVNGYTGSNNLPGNSPISPNGAEYL</sequence>
<evidence type="ECO:0000256" key="8">
    <source>
        <dbReference type="PROSITE-ProRule" id="PRU00452"/>
    </source>
</evidence>
<dbReference type="GO" id="GO:0000785">
    <property type="term" value="C:chromatin"/>
    <property type="evidence" value="ECO:0007669"/>
    <property type="project" value="TreeGrafter"/>
</dbReference>
<dbReference type="CDD" id="cd16792">
    <property type="entry name" value="SP-RING_Siz-like"/>
    <property type="match status" value="1"/>
</dbReference>
<feature type="compositionally biased region" description="Polar residues" evidence="9">
    <location>
        <begin position="29"/>
        <end position="45"/>
    </location>
</feature>
<feature type="region of interest" description="Disordered" evidence="9">
    <location>
        <begin position="29"/>
        <end position="79"/>
    </location>
</feature>
<dbReference type="InterPro" id="IPR013083">
    <property type="entry name" value="Znf_RING/FYVE/PHD"/>
</dbReference>
<dbReference type="InterPro" id="IPR004181">
    <property type="entry name" value="Znf_MIZ"/>
</dbReference>
<evidence type="ECO:0000256" key="7">
    <source>
        <dbReference type="ARBA" id="ARBA00022833"/>
    </source>
</evidence>
<name>A0A8H4K9V0_9HYPO</name>
<proteinExistence type="inferred from homology"/>
<dbReference type="Gene3D" id="3.30.40.10">
    <property type="entry name" value="Zinc/RING finger domain, C3HC4 (zinc finger)"/>
    <property type="match status" value="1"/>
</dbReference>
<dbReference type="PROSITE" id="PS51466">
    <property type="entry name" value="PINIT"/>
    <property type="match status" value="1"/>
</dbReference>
<dbReference type="GO" id="GO:0061665">
    <property type="term" value="F:SUMO ligase activity"/>
    <property type="evidence" value="ECO:0007669"/>
    <property type="project" value="TreeGrafter"/>
</dbReference>
<dbReference type="InterPro" id="IPR031141">
    <property type="entry name" value="SIZ1/2_SP-RING"/>
</dbReference>
<evidence type="ECO:0000256" key="1">
    <source>
        <dbReference type="ARBA" id="ARBA00004718"/>
    </source>
</evidence>
<feature type="region of interest" description="Disordered" evidence="9">
    <location>
        <begin position="326"/>
        <end position="367"/>
    </location>
</feature>
<dbReference type="OrthoDB" id="28127at2759"/>
<keyword evidence="4" id="KW-0479">Metal-binding</keyword>
<dbReference type="Pfam" id="PF14324">
    <property type="entry name" value="PINIT"/>
    <property type="match status" value="1"/>
</dbReference>
<evidence type="ECO:0000256" key="3">
    <source>
        <dbReference type="ARBA" id="ARBA00022679"/>
    </source>
</evidence>
<feature type="domain" description="PINIT" evidence="11">
    <location>
        <begin position="77"/>
        <end position="230"/>
    </location>
</feature>
<evidence type="ECO:0000256" key="6">
    <source>
        <dbReference type="ARBA" id="ARBA00022786"/>
    </source>
</evidence>
<feature type="compositionally biased region" description="Polar residues" evidence="9">
    <location>
        <begin position="440"/>
        <end position="461"/>
    </location>
</feature>
<evidence type="ECO:0000256" key="5">
    <source>
        <dbReference type="ARBA" id="ARBA00022771"/>
    </source>
</evidence>
<dbReference type="Gene3D" id="2.60.120.780">
    <property type="entry name" value="PINIT domain"/>
    <property type="match status" value="1"/>
</dbReference>
<dbReference type="Proteomes" id="UP000605986">
    <property type="component" value="Unassembled WGS sequence"/>
</dbReference>
<evidence type="ECO:0000256" key="2">
    <source>
        <dbReference type="ARBA" id="ARBA00005383"/>
    </source>
</evidence>
<keyword evidence="3" id="KW-0808">Transferase</keyword>
<evidence type="ECO:0000259" key="10">
    <source>
        <dbReference type="PROSITE" id="PS51044"/>
    </source>
</evidence>
<protein>
    <submittedName>
        <fullName evidence="12">Putative relatd to E3-like factor in the SUMO pathway</fullName>
    </submittedName>
</protein>
<evidence type="ECO:0000259" key="11">
    <source>
        <dbReference type="PROSITE" id="PS51466"/>
    </source>
</evidence>
<organism evidence="12 13">
    <name type="scientific">Fusarium austroafricanum</name>
    <dbReference type="NCBI Taxonomy" id="2364996"/>
    <lineage>
        <taxon>Eukaryota</taxon>
        <taxon>Fungi</taxon>
        <taxon>Dikarya</taxon>
        <taxon>Ascomycota</taxon>
        <taxon>Pezizomycotina</taxon>
        <taxon>Sordariomycetes</taxon>
        <taxon>Hypocreomycetidae</taxon>
        <taxon>Hypocreales</taxon>
        <taxon>Nectriaceae</taxon>
        <taxon>Fusarium</taxon>
        <taxon>Fusarium concolor species complex</taxon>
    </lineage>
</organism>
<feature type="region of interest" description="Disordered" evidence="9">
    <location>
        <begin position="381"/>
        <end position="468"/>
    </location>
</feature>
<feature type="compositionally biased region" description="Low complexity" evidence="9">
    <location>
        <begin position="345"/>
        <end position="361"/>
    </location>
</feature>
<feature type="domain" description="SP-RING-type" evidence="10">
    <location>
        <begin position="244"/>
        <end position="329"/>
    </location>
</feature>
<comment type="caution">
    <text evidence="12">The sequence shown here is derived from an EMBL/GenBank/DDBJ whole genome shotgun (WGS) entry which is preliminary data.</text>
</comment>
<comment type="pathway">
    <text evidence="1">Protein modification; protein sumoylation.</text>
</comment>
<dbReference type="InterPro" id="IPR038654">
    <property type="entry name" value="PINIT_sf"/>
</dbReference>
<reference evidence="12" key="1">
    <citation type="submission" date="2020-01" db="EMBL/GenBank/DDBJ databases">
        <title>Identification and distribution of gene clusters putatively required for synthesis of sphingolipid metabolism inhibitors in phylogenetically diverse species of the filamentous fungus Fusarium.</title>
        <authorList>
            <person name="Kim H.-S."/>
            <person name="Busman M."/>
            <person name="Brown D.W."/>
            <person name="Divon H."/>
            <person name="Uhlig S."/>
            <person name="Proctor R.H."/>
        </authorList>
    </citation>
    <scope>NUCLEOTIDE SEQUENCE</scope>
    <source>
        <strain evidence="12">NRRL 53441</strain>
    </source>
</reference>
<dbReference type="PROSITE" id="PS51044">
    <property type="entry name" value="ZF_SP_RING"/>
    <property type="match status" value="1"/>
</dbReference>
<comment type="similarity">
    <text evidence="2">Belongs to the PIAS family.</text>
</comment>
<keyword evidence="6" id="KW-0833">Ubl conjugation pathway</keyword>
<dbReference type="Pfam" id="PF02891">
    <property type="entry name" value="zf-MIZ"/>
    <property type="match status" value="1"/>
</dbReference>
<dbReference type="GO" id="GO:0016925">
    <property type="term" value="P:protein sumoylation"/>
    <property type="evidence" value="ECO:0007669"/>
    <property type="project" value="UniProtKB-UniPathway"/>
</dbReference>
<evidence type="ECO:0000313" key="13">
    <source>
        <dbReference type="Proteomes" id="UP000605986"/>
    </source>
</evidence>
<evidence type="ECO:0000256" key="9">
    <source>
        <dbReference type="SAM" id="MobiDB-lite"/>
    </source>
</evidence>
<accession>A0A8H4K9V0</accession>
<dbReference type="PANTHER" id="PTHR10782:SF4">
    <property type="entry name" value="TONALLI, ISOFORM E"/>
    <property type="match status" value="1"/>
</dbReference>
<dbReference type="UniPathway" id="UPA00886"/>
<gene>
    <name evidence="12" type="ORF">F53441_10270</name>
</gene>